<protein>
    <recommendedName>
        <fullName evidence="7">R3H domain-containing protein</fullName>
    </recommendedName>
</protein>
<dbReference type="PROSITE" id="PS51061">
    <property type="entry name" value="R3H"/>
    <property type="match status" value="1"/>
</dbReference>
<dbReference type="STRING" id="1220924.W2RVJ1"/>
<evidence type="ECO:0000259" key="3">
    <source>
        <dbReference type="PROSITE" id="PS51061"/>
    </source>
</evidence>
<sequence length="790" mass="83975">MASPGVGAAAPAKLSFAKVAAMKAPAIPTAIVDNHRGERASGEGSTRRSTVVRDSSQLSASPGNPSSSLSDANEQSVQSNGTIGAIEGLSLFNKRPQQANGTSNGESGDSLEDDQSHLSTSSTKQHSFDTKSVASATTFAMDEKESLRPDDSASVRAVDDEDAGSTLGRNSTFSNEPDVLMPSLRGVVNRTGGHPITIASRRFQTLINPPRFGDLEATQDPPADLADISRSSPPAATQDDPTARQASVPAPPDERLLDALASPKDRLSILQLEERLLAFIRQSDVEFIDLPPQNSYARLLAHKLADYYGMMHHINEDGTSIRIFRAITISLPTSLAVLAKSIPAGSTQLPGPTAVKIMRRAGMSSRQMSAADSTAPSSSAPSKATSDAGHSEEGLTSPIEGTPGRDKTKKSREEREAQYKAARERIFGDFQEVSISENVSTGENSASMSRSSSSSGKKKSRRQKTPKDDSFEARSAFVPSYAPMTGMNVHGPYQSTQYVDSAAQNIYEPNQGFFGPQMNYGTTPTQAHPGFDPNMPTSPMGYGQESSAEWGAMQLSGFYGYQQNQPRPGYPAMNNMVQSMGNQYGQFSPAPQQQQTWPNTQFPVAYQPQMNVAGATGNWQGYQPYNYGQQMPNQPYPNSNAAMSGVAPISNNFNRSLFNPQTRSFVPNNSSSRAGSRNSSRKKNSTSSAGHGHGHGRNNTAVRPSSGTHSGALPSSPRGQDSLVDANVDATEESLQKKYGTPANLPKKPPPSQVPSHFDHASLSAVRNPGAPGISGRASSGGVPEGTSTS</sequence>
<keyword evidence="6" id="KW-1185">Reference proteome</keyword>
<evidence type="ECO:0000313" key="6">
    <source>
        <dbReference type="Proteomes" id="UP000030752"/>
    </source>
</evidence>
<evidence type="ECO:0000313" key="5">
    <source>
        <dbReference type="EMBL" id="ETN40330.1"/>
    </source>
</evidence>
<feature type="compositionally biased region" description="Polar residues" evidence="2">
    <location>
        <begin position="697"/>
        <end position="709"/>
    </location>
</feature>
<dbReference type="eggNOG" id="KOG2953">
    <property type="taxonomic scope" value="Eukaryota"/>
</dbReference>
<dbReference type="Pfam" id="PF01424">
    <property type="entry name" value="R3H"/>
    <property type="match status" value="1"/>
</dbReference>
<dbReference type="EMBL" id="KB822720">
    <property type="protein sequence ID" value="ETN40330.1"/>
    <property type="molecule type" value="Genomic_DNA"/>
</dbReference>
<feature type="region of interest" description="Disordered" evidence="2">
    <location>
        <begin position="211"/>
        <end position="251"/>
    </location>
</feature>
<feature type="compositionally biased region" description="Basic and acidic residues" evidence="2">
    <location>
        <begin position="403"/>
        <end position="419"/>
    </location>
</feature>
<dbReference type="SUPFAM" id="SSF82708">
    <property type="entry name" value="R3H domain"/>
    <property type="match status" value="1"/>
</dbReference>
<feature type="domain" description="SUZ" evidence="4">
    <location>
        <begin position="332"/>
        <end position="431"/>
    </location>
</feature>
<feature type="domain" description="R3H" evidence="3">
    <location>
        <begin position="266"/>
        <end position="329"/>
    </location>
</feature>
<feature type="region of interest" description="Disordered" evidence="2">
    <location>
        <begin position="363"/>
        <end position="419"/>
    </location>
</feature>
<dbReference type="PANTHER" id="PTHR15672">
    <property type="entry name" value="CAMP-REGULATED PHOSPHOPROTEIN 21 RELATED R3H DOMAIN CONTAINING PROTEIN"/>
    <property type="match status" value="1"/>
</dbReference>
<dbReference type="AlphaFoldDB" id="W2RVJ1"/>
<feature type="region of interest" description="Disordered" evidence="2">
    <location>
        <begin position="654"/>
        <end position="790"/>
    </location>
</feature>
<dbReference type="Gene3D" id="3.30.1370.50">
    <property type="entry name" value="R3H-like domain"/>
    <property type="match status" value="1"/>
</dbReference>
<evidence type="ECO:0000256" key="1">
    <source>
        <dbReference type="ARBA" id="ARBA00022553"/>
    </source>
</evidence>
<dbReference type="HOGENOM" id="CLU_018298_0_0_1"/>
<dbReference type="InterPro" id="IPR036867">
    <property type="entry name" value="R3H_dom_sf"/>
</dbReference>
<dbReference type="PANTHER" id="PTHR15672:SF8">
    <property type="entry name" value="PROTEIN ENCORE"/>
    <property type="match status" value="1"/>
</dbReference>
<feature type="compositionally biased region" description="Low complexity" evidence="2">
    <location>
        <begin position="369"/>
        <end position="388"/>
    </location>
</feature>
<dbReference type="OrthoDB" id="278430at2759"/>
<feature type="compositionally biased region" description="Polar residues" evidence="2">
    <location>
        <begin position="654"/>
        <end position="667"/>
    </location>
</feature>
<dbReference type="InterPro" id="IPR051937">
    <property type="entry name" value="R3H_domain_containing"/>
</dbReference>
<dbReference type="CDD" id="cd02642">
    <property type="entry name" value="R3H_encore_like"/>
    <property type="match status" value="1"/>
</dbReference>
<keyword evidence="1" id="KW-0597">Phosphoprotein</keyword>
<dbReference type="InterPro" id="IPR001374">
    <property type="entry name" value="R3H_dom"/>
</dbReference>
<evidence type="ECO:0008006" key="7">
    <source>
        <dbReference type="Google" id="ProtNLM"/>
    </source>
</evidence>
<feature type="compositionally biased region" description="Low complexity" evidence="2">
    <location>
        <begin position="668"/>
        <end position="678"/>
    </location>
</feature>
<dbReference type="GeneID" id="19971945"/>
<organism evidence="5 6">
    <name type="scientific">Cyphellophora europaea (strain CBS 101466)</name>
    <name type="common">Phialophora europaea</name>
    <dbReference type="NCBI Taxonomy" id="1220924"/>
    <lineage>
        <taxon>Eukaryota</taxon>
        <taxon>Fungi</taxon>
        <taxon>Dikarya</taxon>
        <taxon>Ascomycota</taxon>
        <taxon>Pezizomycotina</taxon>
        <taxon>Eurotiomycetes</taxon>
        <taxon>Chaetothyriomycetidae</taxon>
        <taxon>Chaetothyriales</taxon>
        <taxon>Cyphellophoraceae</taxon>
        <taxon>Cyphellophora</taxon>
    </lineage>
</organism>
<feature type="compositionally biased region" description="Polar residues" evidence="2">
    <location>
        <begin position="71"/>
        <end position="82"/>
    </location>
</feature>
<dbReference type="Proteomes" id="UP000030752">
    <property type="component" value="Unassembled WGS sequence"/>
</dbReference>
<feature type="compositionally biased region" description="Polar residues" evidence="2">
    <location>
        <begin position="95"/>
        <end position="107"/>
    </location>
</feature>
<name>W2RVJ1_CYPE1</name>
<dbReference type="VEuPathDB" id="FungiDB:HMPREF1541_04606"/>
<dbReference type="InterPro" id="IPR024771">
    <property type="entry name" value="SUZ"/>
</dbReference>
<feature type="compositionally biased region" description="Basic and acidic residues" evidence="2">
    <location>
        <begin position="141"/>
        <end position="153"/>
    </location>
</feature>
<feature type="region of interest" description="Disordered" evidence="2">
    <location>
        <begin position="438"/>
        <end position="474"/>
    </location>
</feature>
<feature type="compositionally biased region" description="Polar residues" evidence="2">
    <location>
        <begin position="117"/>
        <end position="138"/>
    </location>
</feature>
<feature type="compositionally biased region" description="Low complexity" evidence="2">
    <location>
        <begin position="47"/>
        <end position="70"/>
    </location>
</feature>
<dbReference type="PROSITE" id="PS51673">
    <property type="entry name" value="SUZ"/>
    <property type="match status" value="1"/>
</dbReference>
<feature type="region of interest" description="Disordered" evidence="2">
    <location>
        <begin position="27"/>
        <end position="178"/>
    </location>
</feature>
<dbReference type="RefSeq" id="XP_008717173.1">
    <property type="nucleotide sequence ID" value="XM_008718951.1"/>
</dbReference>
<dbReference type="Pfam" id="PF12752">
    <property type="entry name" value="SUZ"/>
    <property type="match status" value="1"/>
</dbReference>
<evidence type="ECO:0000259" key="4">
    <source>
        <dbReference type="PROSITE" id="PS51673"/>
    </source>
</evidence>
<dbReference type="GO" id="GO:0003676">
    <property type="term" value="F:nucleic acid binding"/>
    <property type="evidence" value="ECO:0007669"/>
    <property type="project" value="UniProtKB-UniRule"/>
</dbReference>
<dbReference type="InParanoid" id="W2RVJ1"/>
<evidence type="ECO:0000256" key="2">
    <source>
        <dbReference type="SAM" id="MobiDB-lite"/>
    </source>
</evidence>
<accession>W2RVJ1</accession>
<dbReference type="GO" id="GO:0006012">
    <property type="term" value="P:galactose metabolic process"/>
    <property type="evidence" value="ECO:0007669"/>
    <property type="project" value="TreeGrafter"/>
</dbReference>
<proteinExistence type="predicted"/>
<gene>
    <name evidence="5" type="ORF">HMPREF1541_04606</name>
</gene>
<reference evidence="5 6" key="1">
    <citation type="submission" date="2013-03" db="EMBL/GenBank/DDBJ databases">
        <title>The Genome Sequence of Phialophora europaea CBS 101466.</title>
        <authorList>
            <consortium name="The Broad Institute Genomics Platform"/>
            <person name="Cuomo C."/>
            <person name="de Hoog S."/>
            <person name="Gorbushina A."/>
            <person name="Walker B."/>
            <person name="Young S.K."/>
            <person name="Zeng Q."/>
            <person name="Gargeya S."/>
            <person name="Fitzgerald M."/>
            <person name="Haas B."/>
            <person name="Abouelleil A."/>
            <person name="Allen A.W."/>
            <person name="Alvarado L."/>
            <person name="Arachchi H.M."/>
            <person name="Berlin A.M."/>
            <person name="Chapman S.B."/>
            <person name="Gainer-Dewar J."/>
            <person name="Goldberg J."/>
            <person name="Griggs A."/>
            <person name="Gujja S."/>
            <person name="Hansen M."/>
            <person name="Howarth C."/>
            <person name="Imamovic A."/>
            <person name="Ireland A."/>
            <person name="Larimer J."/>
            <person name="McCowan C."/>
            <person name="Murphy C."/>
            <person name="Pearson M."/>
            <person name="Poon T.W."/>
            <person name="Priest M."/>
            <person name="Roberts A."/>
            <person name="Saif S."/>
            <person name="Shea T."/>
            <person name="Sisk P."/>
            <person name="Sykes S."/>
            <person name="Wortman J."/>
            <person name="Nusbaum C."/>
            <person name="Birren B."/>
        </authorList>
    </citation>
    <scope>NUCLEOTIDE SEQUENCE [LARGE SCALE GENOMIC DNA]</scope>
    <source>
        <strain evidence="5 6">CBS 101466</strain>
    </source>
</reference>
<feature type="compositionally biased region" description="Low complexity" evidence="2">
    <location>
        <begin position="445"/>
        <end position="455"/>
    </location>
</feature>